<feature type="region of interest" description="Disordered" evidence="1">
    <location>
        <begin position="76"/>
        <end position="96"/>
    </location>
</feature>
<evidence type="ECO:0000313" key="2">
    <source>
        <dbReference type="EMBL" id="GAA0384772.1"/>
    </source>
</evidence>
<dbReference type="EMBL" id="BAAACX010000007">
    <property type="protein sequence ID" value="GAA0384772.1"/>
    <property type="molecule type" value="Genomic_DNA"/>
</dbReference>
<organism evidence="2 3">
    <name type="scientific">Paenibacillus motobuensis</name>
    <dbReference type="NCBI Taxonomy" id="295324"/>
    <lineage>
        <taxon>Bacteria</taxon>
        <taxon>Bacillati</taxon>
        <taxon>Bacillota</taxon>
        <taxon>Bacilli</taxon>
        <taxon>Bacillales</taxon>
        <taxon>Paenibacillaceae</taxon>
        <taxon>Paenibacillus</taxon>
    </lineage>
</organism>
<dbReference type="RefSeq" id="WP_343859410.1">
    <property type="nucleotide sequence ID" value="NZ_BAAACX010000007.1"/>
</dbReference>
<comment type="caution">
    <text evidence="2">The sequence shown here is derived from an EMBL/GenBank/DDBJ whole genome shotgun (WGS) entry which is preliminary data.</text>
</comment>
<accession>A0ABP3HYH1</accession>
<dbReference type="Proteomes" id="UP001500340">
    <property type="component" value="Unassembled WGS sequence"/>
</dbReference>
<evidence type="ECO:0000256" key="1">
    <source>
        <dbReference type="SAM" id="MobiDB-lite"/>
    </source>
</evidence>
<protein>
    <submittedName>
        <fullName evidence="2">Uncharacterized protein</fullName>
    </submittedName>
</protein>
<proteinExistence type="predicted"/>
<reference evidence="3" key="1">
    <citation type="journal article" date="2019" name="Int. J. Syst. Evol. Microbiol.">
        <title>The Global Catalogue of Microorganisms (GCM) 10K type strain sequencing project: providing services to taxonomists for standard genome sequencing and annotation.</title>
        <authorList>
            <consortium name="The Broad Institute Genomics Platform"/>
            <consortium name="The Broad Institute Genome Sequencing Center for Infectious Disease"/>
            <person name="Wu L."/>
            <person name="Ma J."/>
        </authorList>
    </citation>
    <scope>NUCLEOTIDE SEQUENCE [LARGE SCALE GENOMIC DNA]</scope>
    <source>
        <strain evidence="3">JCM 12774</strain>
    </source>
</reference>
<evidence type="ECO:0000313" key="3">
    <source>
        <dbReference type="Proteomes" id="UP001500340"/>
    </source>
</evidence>
<sequence length="105" mass="12005">MEIIRETKDLEGSCYIEVLPGKYLGQFITDYDKNIEKLRELIKEFQTWIQEQLKNQDYISVTKYLCCGLRPRSQEAASDEEDSANNPARLSTPDPALCALRLSGS</sequence>
<keyword evidence="3" id="KW-1185">Reference proteome</keyword>
<name>A0ABP3HYH1_9BACL</name>
<gene>
    <name evidence="2" type="ORF">GCM10008933_14900</name>
</gene>